<proteinExistence type="predicted"/>
<comment type="caution">
    <text evidence="1">The sequence shown here is derived from an EMBL/GenBank/DDBJ whole genome shotgun (WGS) entry which is preliminary data.</text>
</comment>
<dbReference type="EMBL" id="JARYMX010000006">
    <property type="protein sequence ID" value="KAJ9543495.1"/>
    <property type="molecule type" value="Genomic_DNA"/>
</dbReference>
<reference evidence="1" key="1">
    <citation type="submission" date="2023-03" db="EMBL/GenBank/DDBJ databases">
        <title>Chromosome-scale reference genome and RAD-based genetic map of yellow starthistle (Centaurea solstitialis) reveal putative structural variation and QTLs associated with invader traits.</title>
        <authorList>
            <person name="Reatini B."/>
            <person name="Cang F.A."/>
            <person name="Jiang Q."/>
            <person name="Mckibben M.T.W."/>
            <person name="Barker M.S."/>
            <person name="Rieseberg L.H."/>
            <person name="Dlugosch K.M."/>
        </authorList>
    </citation>
    <scope>NUCLEOTIDE SEQUENCE</scope>
    <source>
        <strain evidence="1">CAN-66</strain>
        <tissue evidence="1">Leaf</tissue>
    </source>
</reference>
<dbReference type="AlphaFoldDB" id="A0AA38SIR0"/>
<accession>A0AA38SIR0</accession>
<name>A0AA38SIR0_9ASTR</name>
<evidence type="ECO:0000313" key="1">
    <source>
        <dbReference type="EMBL" id="KAJ9543495.1"/>
    </source>
</evidence>
<dbReference type="PANTHER" id="PTHR36617:SF5">
    <property type="entry name" value="OS05G0421675 PROTEIN"/>
    <property type="match status" value="1"/>
</dbReference>
<sequence length="223" mass="25696">MGPLFVLLRKTRGGSSISFWEDRWVINGRLKKRFNRLFQLEVNKGVSVAKRGEDWGWRCESRGREIGELEDLMRVVEGVMPKKGCGDRVTWNSDPNKEKHIAKGDNGITTTWSTSVQKKICIFIWRATIVMLPSRSELDKWGSAIDHALFNCEEVKKVWNLIGRWWNLHLDSVSPSVEIDKVGVRGNGSDKGLKRWKEVMFDSETRRDKELAVDWANMVVGYV</sequence>
<organism evidence="1 2">
    <name type="scientific">Centaurea solstitialis</name>
    <name type="common">yellow star-thistle</name>
    <dbReference type="NCBI Taxonomy" id="347529"/>
    <lineage>
        <taxon>Eukaryota</taxon>
        <taxon>Viridiplantae</taxon>
        <taxon>Streptophyta</taxon>
        <taxon>Embryophyta</taxon>
        <taxon>Tracheophyta</taxon>
        <taxon>Spermatophyta</taxon>
        <taxon>Magnoliopsida</taxon>
        <taxon>eudicotyledons</taxon>
        <taxon>Gunneridae</taxon>
        <taxon>Pentapetalae</taxon>
        <taxon>asterids</taxon>
        <taxon>campanulids</taxon>
        <taxon>Asterales</taxon>
        <taxon>Asteraceae</taxon>
        <taxon>Carduoideae</taxon>
        <taxon>Cardueae</taxon>
        <taxon>Centaureinae</taxon>
        <taxon>Centaurea</taxon>
    </lineage>
</organism>
<dbReference type="PANTHER" id="PTHR36617">
    <property type="entry name" value="PROTEIN, PUTATIVE-RELATED"/>
    <property type="match status" value="1"/>
</dbReference>
<evidence type="ECO:0000313" key="2">
    <source>
        <dbReference type="Proteomes" id="UP001172457"/>
    </source>
</evidence>
<dbReference type="Proteomes" id="UP001172457">
    <property type="component" value="Chromosome 6"/>
</dbReference>
<keyword evidence="2" id="KW-1185">Reference proteome</keyword>
<gene>
    <name evidence="1" type="ORF">OSB04_023202</name>
</gene>
<protein>
    <submittedName>
        <fullName evidence="1">Uncharacterized protein</fullName>
    </submittedName>
</protein>